<dbReference type="SUPFAM" id="SSF53448">
    <property type="entry name" value="Nucleotide-diphospho-sugar transferases"/>
    <property type="match status" value="1"/>
</dbReference>
<accession>A0A4Y8RID6</accession>
<evidence type="ECO:0000259" key="4">
    <source>
        <dbReference type="Pfam" id="PF00535"/>
    </source>
</evidence>
<keyword evidence="2" id="KW-0328">Glycosyltransferase</keyword>
<evidence type="ECO:0000256" key="1">
    <source>
        <dbReference type="ARBA" id="ARBA00006739"/>
    </source>
</evidence>
<dbReference type="Proteomes" id="UP000298179">
    <property type="component" value="Unassembled WGS sequence"/>
</dbReference>
<name>A0A4Y8RID6_9HYPH</name>
<dbReference type="Pfam" id="PF00535">
    <property type="entry name" value="Glycos_transf_2"/>
    <property type="match status" value="1"/>
</dbReference>
<dbReference type="PANTHER" id="PTHR43685:SF5">
    <property type="entry name" value="GLYCOSYLTRANSFERASE EPSE-RELATED"/>
    <property type="match status" value="1"/>
</dbReference>
<dbReference type="InterPro" id="IPR050834">
    <property type="entry name" value="Glycosyltransf_2"/>
</dbReference>
<dbReference type="InterPro" id="IPR001173">
    <property type="entry name" value="Glyco_trans_2-like"/>
</dbReference>
<proteinExistence type="inferred from homology"/>
<dbReference type="PANTHER" id="PTHR43685">
    <property type="entry name" value="GLYCOSYLTRANSFERASE"/>
    <property type="match status" value="1"/>
</dbReference>
<protein>
    <submittedName>
        <fullName evidence="5">Glycosyltransferase family 2 protein</fullName>
    </submittedName>
</protein>
<evidence type="ECO:0000313" key="6">
    <source>
        <dbReference type="Proteomes" id="UP000298179"/>
    </source>
</evidence>
<dbReference type="RefSeq" id="WP_134762784.1">
    <property type="nucleotide sequence ID" value="NZ_SOZD01000004.1"/>
</dbReference>
<reference evidence="5 6" key="1">
    <citation type="submission" date="2019-03" db="EMBL/GenBank/DDBJ databases">
        <title>Jiella endophytica sp. nov., a novel endophytic bacterium isolated from root of Ficus microcarpa Linn. f.</title>
        <authorList>
            <person name="Tuo L."/>
        </authorList>
    </citation>
    <scope>NUCLEOTIDE SEQUENCE [LARGE SCALE GENOMIC DNA]</scope>
    <source>
        <strain evidence="5 6">CBS5Q-3</strain>
    </source>
</reference>
<comment type="similarity">
    <text evidence="1">Belongs to the glycosyltransferase 2 family.</text>
</comment>
<organism evidence="5 6">
    <name type="scientific">Jiella endophytica</name>
    <dbReference type="NCBI Taxonomy" id="2558362"/>
    <lineage>
        <taxon>Bacteria</taxon>
        <taxon>Pseudomonadati</taxon>
        <taxon>Pseudomonadota</taxon>
        <taxon>Alphaproteobacteria</taxon>
        <taxon>Hyphomicrobiales</taxon>
        <taxon>Aurantimonadaceae</taxon>
        <taxon>Jiella</taxon>
    </lineage>
</organism>
<evidence type="ECO:0000256" key="3">
    <source>
        <dbReference type="ARBA" id="ARBA00022679"/>
    </source>
</evidence>
<dbReference type="CDD" id="cd00761">
    <property type="entry name" value="Glyco_tranf_GTA_type"/>
    <property type="match status" value="1"/>
</dbReference>
<keyword evidence="6" id="KW-1185">Reference proteome</keyword>
<dbReference type="AlphaFoldDB" id="A0A4Y8RID6"/>
<dbReference type="Gene3D" id="3.90.550.10">
    <property type="entry name" value="Spore Coat Polysaccharide Biosynthesis Protein SpsA, Chain A"/>
    <property type="match status" value="1"/>
</dbReference>
<evidence type="ECO:0000313" key="5">
    <source>
        <dbReference type="EMBL" id="TFF21900.1"/>
    </source>
</evidence>
<dbReference type="InterPro" id="IPR029044">
    <property type="entry name" value="Nucleotide-diphossugar_trans"/>
</dbReference>
<feature type="domain" description="Glycosyltransferase 2-like" evidence="4">
    <location>
        <begin position="6"/>
        <end position="116"/>
    </location>
</feature>
<dbReference type="GO" id="GO:0016757">
    <property type="term" value="F:glycosyltransferase activity"/>
    <property type="evidence" value="ECO:0007669"/>
    <property type="project" value="UniProtKB-KW"/>
</dbReference>
<keyword evidence="3 5" id="KW-0808">Transferase</keyword>
<dbReference type="OrthoDB" id="9807795at2"/>
<gene>
    <name evidence="5" type="ORF">E3C22_14640</name>
</gene>
<dbReference type="EMBL" id="SOZD01000004">
    <property type="protein sequence ID" value="TFF21900.1"/>
    <property type="molecule type" value="Genomic_DNA"/>
</dbReference>
<comment type="caution">
    <text evidence="5">The sequence shown here is derived from an EMBL/GenBank/DDBJ whole genome shotgun (WGS) entry which is preliminary data.</text>
</comment>
<evidence type="ECO:0000256" key="2">
    <source>
        <dbReference type="ARBA" id="ARBA00022676"/>
    </source>
</evidence>
<sequence>MARTLIICPTHDHADALLMSIGSVRAQHDTDWRMVVICDGSPDRTTEILEHFAQQDPRITYVRHDKGERFGEAYRDPVIREASEAFVCHLSDDDIWTAGHLGNMTAMLEQADFAVQSPLLLDHSGAASWFVCNHGTRRKRHIPPSGLNNVAYRRDAYLRLEKGWMPAPPKAPSDVYMWNKFLARDDVSVACSARPSVLKLPSSAERRGFSATFRAAELAPWLARVNAPGVFEAVLKSASVMELVSRSLPVHKAQLAVSFKAAMRRCGMLIVDEKAPGNIAVDGAPMEIPMTRDQRAEAELAFLAVKAGAPEAQDSDRRAFADAAMDRPATARRISHAIGNVAQNMSRRVKEQLAALEAQA</sequence>